<organism evidence="1 2">
    <name type="scientific">Croceicoccus mobilis</name>
    <dbReference type="NCBI Taxonomy" id="1703339"/>
    <lineage>
        <taxon>Bacteria</taxon>
        <taxon>Pseudomonadati</taxon>
        <taxon>Pseudomonadota</taxon>
        <taxon>Alphaproteobacteria</taxon>
        <taxon>Sphingomonadales</taxon>
        <taxon>Erythrobacteraceae</taxon>
        <taxon>Croceicoccus</taxon>
    </lineage>
</organism>
<reference evidence="1" key="2">
    <citation type="submission" date="2020-09" db="EMBL/GenBank/DDBJ databases">
        <authorList>
            <person name="Sun Q."/>
            <person name="Zhou Y."/>
        </authorList>
    </citation>
    <scope>NUCLEOTIDE SEQUENCE</scope>
    <source>
        <strain evidence="1">CGMCC 1.15360</strain>
    </source>
</reference>
<dbReference type="Proteomes" id="UP000612349">
    <property type="component" value="Unassembled WGS sequence"/>
</dbReference>
<dbReference type="AlphaFoldDB" id="A0A916YVM8"/>
<gene>
    <name evidence="1" type="ORF">GCM10010990_08970</name>
</gene>
<comment type="caution">
    <text evidence="1">The sequence shown here is derived from an EMBL/GenBank/DDBJ whole genome shotgun (WGS) entry which is preliminary data.</text>
</comment>
<keyword evidence="2" id="KW-1185">Reference proteome</keyword>
<evidence type="ECO:0008006" key="3">
    <source>
        <dbReference type="Google" id="ProtNLM"/>
    </source>
</evidence>
<reference evidence="1" key="1">
    <citation type="journal article" date="2014" name="Int. J. Syst. Evol. Microbiol.">
        <title>Complete genome sequence of Corynebacterium casei LMG S-19264T (=DSM 44701T), isolated from a smear-ripened cheese.</title>
        <authorList>
            <consortium name="US DOE Joint Genome Institute (JGI-PGF)"/>
            <person name="Walter F."/>
            <person name="Albersmeier A."/>
            <person name="Kalinowski J."/>
            <person name="Ruckert C."/>
        </authorList>
    </citation>
    <scope>NUCLEOTIDE SEQUENCE</scope>
    <source>
        <strain evidence="1">CGMCC 1.15360</strain>
    </source>
</reference>
<name>A0A916YVM8_9SPHN</name>
<protein>
    <recommendedName>
        <fullName evidence="3">Excisionase</fullName>
    </recommendedName>
</protein>
<accession>A0A916YVM8</accession>
<dbReference type="EMBL" id="BMIP01000001">
    <property type="protein sequence ID" value="GGD61698.1"/>
    <property type="molecule type" value="Genomic_DNA"/>
</dbReference>
<evidence type="ECO:0000313" key="1">
    <source>
        <dbReference type="EMBL" id="GGD61698.1"/>
    </source>
</evidence>
<sequence length="59" mass="6363">MHADSPEPLLTSKANGRRMLGDIGSTKFDELIASGQVESVKIGSRRLVVIESLRRLAGV</sequence>
<evidence type="ECO:0000313" key="2">
    <source>
        <dbReference type="Proteomes" id="UP000612349"/>
    </source>
</evidence>
<proteinExistence type="predicted"/>